<evidence type="ECO:0000313" key="1">
    <source>
        <dbReference type="EMBL" id="GJT61367.1"/>
    </source>
</evidence>
<gene>
    <name evidence="1" type="ORF">Tco_1004900</name>
</gene>
<reference evidence="1" key="2">
    <citation type="submission" date="2022-01" db="EMBL/GenBank/DDBJ databases">
        <authorList>
            <person name="Yamashiro T."/>
            <person name="Shiraishi A."/>
            <person name="Satake H."/>
            <person name="Nakayama K."/>
        </authorList>
    </citation>
    <scope>NUCLEOTIDE SEQUENCE</scope>
</reference>
<dbReference type="EMBL" id="BQNB010017282">
    <property type="protein sequence ID" value="GJT61367.1"/>
    <property type="molecule type" value="Genomic_DNA"/>
</dbReference>
<name>A0ABQ5FDM7_9ASTR</name>
<comment type="caution">
    <text evidence="1">The sequence shown here is derived from an EMBL/GenBank/DDBJ whole genome shotgun (WGS) entry which is preliminary data.</text>
</comment>
<dbReference type="Proteomes" id="UP001151760">
    <property type="component" value="Unassembled WGS sequence"/>
</dbReference>
<accession>A0ABQ5FDM7</accession>
<protein>
    <submittedName>
        <fullName evidence="1">Uncharacterized protein</fullName>
    </submittedName>
</protein>
<keyword evidence="2" id="KW-1185">Reference proteome</keyword>
<proteinExistence type="predicted"/>
<organism evidence="1 2">
    <name type="scientific">Tanacetum coccineum</name>
    <dbReference type="NCBI Taxonomy" id="301880"/>
    <lineage>
        <taxon>Eukaryota</taxon>
        <taxon>Viridiplantae</taxon>
        <taxon>Streptophyta</taxon>
        <taxon>Embryophyta</taxon>
        <taxon>Tracheophyta</taxon>
        <taxon>Spermatophyta</taxon>
        <taxon>Magnoliopsida</taxon>
        <taxon>eudicotyledons</taxon>
        <taxon>Gunneridae</taxon>
        <taxon>Pentapetalae</taxon>
        <taxon>asterids</taxon>
        <taxon>campanulids</taxon>
        <taxon>Asterales</taxon>
        <taxon>Asteraceae</taxon>
        <taxon>Asteroideae</taxon>
        <taxon>Anthemideae</taxon>
        <taxon>Anthemidinae</taxon>
        <taxon>Tanacetum</taxon>
    </lineage>
</organism>
<sequence length="120" mass="13709">MYTSVLARIGSKWLSLLFGKLMEHFLNQTALLSTGNDDQGVRQKMKDSTITVKGVWLGIRSGRRHNRYLSSHAVPRSFLVLSNSARNFFWLQSFAKALRINLYYSPRVVWAIVTFLASKA</sequence>
<reference evidence="1" key="1">
    <citation type="journal article" date="2022" name="Int. J. Mol. Sci.">
        <title>Draft Genome of Tanacetum Coccineum: Genomic Comparison of Closely Related Tanacetum-Family Plants.</title>
        <authorList>
            <person name="Yamashiro T."/>
            <person name="Shiraishi A."/>
            <person name="Nakayama K."/>
            <person name="Satake H."/>
        </authorList>
    </citation>
    <scope>NUCLEOTIDE SEQUENCE</scope>
</reference>
<evidence type="ECO:0000313" key="2">
    <source>
        <dbReference type="Proteomes" id="UP001151760"/>
    </source>
</evidence>